<organism evidence="2 3">
    <name type="scientific">Kribbella deserti</name>
    <dbReference type="NCBI Taxonomy" id="1926257"/>
    <lineage>
        <taxon>Bacteria</taxon>
        <taxon>Bacillati</taxon>
        <taxon>Actinomycetota</taxon>
        <taxon>Actinomycetes</taxon>
        <taxon>Propionibacteriales</taxon>
        <taxon>Kribbellaceae</taxon>
        <taxon>Kribbella</taxon>
    </lineage>
</organism>
<feature type="transmembrane region" description="Helical" evidence="1">
    <location>
        <begin position="42"/>
        <end position="63"/>
    </location>
</feature>
<feature type="transmembrane region" description="Helical" evidence="1">
    <location>
        <begin position="110"/>
        <end position="134"/>
    </location>
</feature>
<sequence>MADWLWQALLATGFGIASAVIPILSAEAYILGAGVSGALDPITAAIGISFGQTVGKIGMFLAVRYRPDFNARRSQREPKGVNLDTRWGRLVHSYRSASKRLLDALSDARYGLPVTLLSSFTGIPPLYAVALLAGASRMGVVGFAGAVFLGRAARFVLIAIGIAAF</sequence>
<feature type="transmembrane region" description="Helical" evidence="1">
    <location>
        <begin position="140"/>
        <end position="164"/>
    </location>
</feature>
<name>A0ABV6QRA3_9ACTN</name>
<accession>A0ABV6QRA3</accession>
<evidence type="ECO:0000313" key="2">
    <source>
        <dbReference type="EMBL" id="MFC0627143.1"/>
    </source>
</evidence>
<dbReference type="EMBL" id="JBHLTC010000030">
    <property type="protein sequence ID" value="MFC0627143.1"/>
    <property type="molecule type" value="Genomic_DNA"/>
</dbReference>
<dbReference type="Proteomes" id="UP001589890">
    <property type="component" value="Unassembled WGS sequence"/>
</dbReference>
<dbReference type="RefSeq" id="WP_380051476.1">
    <property type="nucleotide sequence ID" value="NZ_JBHLTC010000030.1"/>
</dbReference>
<keyword evidence="3" id="KW-1185">Reference proteome</keyword>
<evidence type="ECO:0000256" key="1">
    <source>
        <dbReference type="SAM" id="Phobius"/>
    </source>
</evidence>
<reference evidence="2 3" key="1">
    <citation type="submission" date="2024-09" db="EMBL/GenBank/DDBJ databases">
        <authorList>
            <person name="Sun Q."/>
            <person name="Mori K."/>
        </authorList>
    </citation>
    <scope>NUCLEOTIDE SEQUENCE [LARGE SCALE GENOMIC DNA]</scope>
    <source>
        <strain evidence="2 3">CGMCC 1.15906</strain>
    </source>
</reference>
<keyword evidence="1" id="KW-1133">Transmembrane helix</keyword>
<keyword evidence="1" id="KW-0812">Transmembrane</keyword>
<gene>
    <name evidence="2" type="ORF">ACFFGN_23920</name>
</gene>
<evidence type="ECO:0000313" key="3">
    <source>
        <dbReference type="Proteomes" id="UP001589890"/>
    </source>
</evidence>
<evidence type="ECO:0008006" key="4">
    <source>
        <dbReference type="Google" id="ProtNLM"/>
    </source>
</evidence>
<protein>
    <recommendedName>
        <fullName evidence="4">Membrane protein YqaA with SNARE-associated domain</fullName>
    </recommendedName>
</protein>
<comment type="caution">
    <text evidence="2">The sequence shown here is derived from an EMBL/GenBank/DDBJ whole genome shotgun (WGS) entry which is preliminary data.</text>
</comment>
<keyword evidence="1" id="KW-0472">Membrane</keyword>
<proteinExistence type="predicted"/>